<comment type="caution">
    <text evidence="1">The sequence shown here is derived from an EMBL/GenBank/DDBJ whole genome shotgun (WGS) entry which is preliminary data.</text>
</comment>
<name>A0A645ITS8_9ZZZZ</name>
<dbReference type="EMBL" id="VSSQ01122301">
    <property type="protein sequence ID" value="MPN54252.1"/>
    <property type="molecule type" value="Genomic_DNA"/>
</dbReference>
<reference evidence="1" key="1">
    <citation type="submission" date="2019-08" db="EMBL/GenBank/DDBJ databases">
        <authorList>
            <person name="Kucharzyk K."/>
            <person name="Murdoch R.W."/>
            <person name="Higgins S."/>
            <person name="Loffler F."/>
        </authorList>
    </citation>
    <scope>NUCLEOTIDE SEQUENCE</scope>
</reference>
<accession>A0A645ITS8</accession>
<proteinExistence type="predicted"/>
<organism evidence="1">
    <name type="scientific">bioreactor metagenome</name>
    <dbReference type="NCBI Taxonomy" id="1076179"/>
    <lineage>
        <taxon>unclassified sequences</taxon>
        <taxon>metagenomes</taxon>
        <taxon>ecological metagenomes</taxon>
    </lineage>
</organism>
<sequence>MANITNDENSFIQRLAKAVTSLRIDDWNSDTVDVFLRDMQKFKKTIEDFNNQKDTSAAGSTSYEIIFTGANGEKIPKRFDKTEYSNRAKLLLNEMSSHLDEYGQSITEQEKRQVLIELLEKLC</sequence>
<gene>
    <name evidence="1" type="ORF">SDC9_201922</name>
</gene>
<dbReference type="AlphaFoldDB" id="A0A645ITS8"/>
<evidence type="ECO:0000313" key="1">
    <source>
        <dbReference type="EMBL" id="MPN54252.1"/>
    </source>
</evidence>
<protein>
    <submittedName>
        <fullName evidence="1">Uncharacterized protein</fullName>
    </submittedName>
</protein>